<organism evidence="1 2">
    <name type="scientific">Paramuricea clavata</name>
    <name type="common">Red gorgonian</name>
    <name type="synonym">Violescent sea-whip</name>
    <dbReference type="NCBI Taxonomy" id="317549"/>
    <lineage>
        <taxon>Eukaryota</taxon>
        <taxon>Metazoa</taxon>
        <taxon>Cnidaria</taxon>
        <taxon>Anthozoa</taxon>
        <taxon>Octocorallia</taxon>
        <taxon>Malacalcyonacea</taxon>
        <taxon>Plexauridae</taxon>
        <taxon>Paramuricea</taxon>
    </lineage>
</organism>
<comment type="caution">
    <text evidence="1">The sequence shown here is derived from an EMBL/GenBank/DDBJ whole genome shotgun (WGS) entry which is preliminary data.</text>
</comment>
<dbReference type="EMBL" id="CACRXK020003357">
    <property type="protein sequence ID" value="CAB3998446.1"/>
    <property type="molecule type" value="Genomic_DNA"/>
</dbReference>
<accession>A0A7D9I287</accession>
<dbReference type="OrthoDB" id="8118845at2759"/>
<protein>
    <submittedName>
        <fullName evidence="1">Uncharacterized protein</fullName>
    </submittedName>
</protein>
<name>A0A7D9I287_PARCT</name>
<evidence type="ECO:0000313" key="2">
    <source>
        <dbReference type="Proteomes" id="UP001152795"/>
    </source>
</evidence>
<dbReference type="AlphaFoldDB" id="A0A7D9I287"/>
<reference evidence="1" key="1">
    <citation type="submission" date="2020-04" db="EMBL/GenBank/DDBJ databases">
        <authorList>
            <person name="Alioto T."/>
            <person name="Alioto T."/>
            <person name="Gomez Garrido J."/>
        </authorList>
    </citation>
    <scope>NUCLEOTIDE SEQUENCE</scope>
    <source>
        <strain evidence="1">A484AB</strain>
    </source>
</reference>
<gene>
    <name evidence="1" type="ORF">PACLA_8A082372</name>
</gene>
<sequence>MDCKKGGFDSNPNNEVRDLEATVLSEVCKDVSIEPLLQPLTSKHYRHRTANTDDNARVDVKARGFWRKGTNCFFYVRVTNVNAQSHRNLTKHKALKNPTR</sequence>
<keyword evidence="2" id="KW-1185">Reference proteome</keyword>
<dbReference type="Proteomes" id="UP001152795">
    <property type="component" value="Unassembled WGS sequence"/>
</dbReference>
<proteinExistence type="predicted"/>
<evidence type="ECO:0000313" key="1">
    <source>
        <dbReference type="EMBL" id="CAB3998446.1"/>
    </source>
</evidence>